<reference evidence="1" key="2">
    <citation type="submission" date="2017-06" db="EMBL/GenBank/DDBJ databases">
        <title>WGS assembly of Brachypodium distachyon.</title>
        <authorList>
            <consortium name="The International Brachypodium Initiative"/>
            <person name="Lucas S."/>
            <person name="Harmon-Smith M."/>
            <person name="Lail K."/>
            <person name="Tice H."/>
            <person name="Grimwood J."/>
            <person name="Bruce D."/>
            <person name="Barry K."/>
            <person name="Shu S."/>
            <person name="Lindquist E."/>
            <person name="Wang M."/>
            <person name="Pitluck S."/>
            <person name="Vogel J.P."/>
            <person name="Garvin D.F."/>
            <person name="Mockler T.C."/>
            <person name="Schmutz J."/>
            <person name="Rokhsar D."/>
            <person name="Bevan M.W."/>
        </authorList>
    </citation>
    <scope>NUCLEOTIDE SEQUENCE</scope>
    <source>
        <strain evidence="1">Bd21</strain>
    </source>
</reference>
<evidence type="ECO:0000313" key="3">
    <source>
        <dbReference type="Proteomes" id="UP000008810"/>
    </source>
</evidence>
<dbReference type="eggNOG" id="ENOG502QVSX">
    <property type="taxonomic scope" value="Eukaryota"/>
</dbReference>
<sequence>MRLTLEFFKSTTIHEDQLNKQILEDPAFHHYVMFTRNVLAALTTINSTAMNSKDSGNIVFRLFTDVQNFYVMKHWFDRTSYLEAIVYVTNIEDHQKLSKGVQSVEMQQLWPTEELCATFRNHSQPFQRQMKTEYISVFGHSHFLPALSSSLLEYNPCYR</sequence>
<gene>
    <name evidence="1" type="ORF">BRADI_5g12290v3</name>
</gene>
<dbReference type="GO" id="GO:0047262">
    <property type="term" value="F:polygalacturonate 4-alpha-galacturonosyltransferase activity"/>
    <property type="evidence" value="ECO:0007669"/>
    <property type="project" value="InterPro"/>
</dbReference>
<dbReference type="STRING" id="15368.I1IYG3"/>
<reference evidence="2" key="3">
    <citation type="submission" date="2018-08" db="UniProtKB">
        <authorList>
            <consortium name="EnsemblPlants"/>
        </authorList>
    </citation>
    <scope>IDENTIFICATION</scope>
    <source>
        <strain evidence="2">cv. Bd21</strain>
    </source>
</reference>
<reference evidence="1 2" key="1">
    <citation type="journal article" date="2010" name="Nature">
        <title>Genome sequencing and analysis of the model grass Brachypodium distachyon.</title>
        <authorList>
            <consortium name="International Brachypodium Initiative"/>
        </authorList>
    </citation>
    <scope>NUCLEOTIDE SEQUENCE [LARGE SCALE GENOMIC DNA]</scope>
    <source>
        <strain evidence="1 2">Bd21</strain>
    </source>
</reference>
<dbReference type="EnsemblPlants" id="KQJ82958">
    <property type="protein sequence ID" value="KQJ82958"/>
    <property type="gene ID" value="BRADI_5g12290v3"/>
</dbReference>
<dbReference type="InParanoid" id="I1IYG3"/>
<accession>I1IYG3</accession>
<name>I1IYG3_BRADI</name>
<evidence type="ECO:0000313" key="1">
    <source>
        <dbReference type="EMBL" id="KQJ82958.1"/>
    </source>
</evidence>
<organism evidence="2">
    <name type="scientific">Brachypodium distachyon</name>
    <name type="common">Purple false brome</name>
    <name type="synonym">Trachynia distachya</name>
    <dbReference type="NCBI Taxonomy" id="15368"/>
    <lineage>
        <taxon>Eukaryota</taxon>
        <taxon>Viridiplantae</taxon>
        <taxon>Streptophyta</taxon>
        <taxon>Embryophyta</taxon>
        <taxon>Tracheophyta</taxon>
        <taxon>Spermatophyta</taxon>
        <taxon>Magnoliopsida</taxon>
        <taxon>Liliopsida</taxon>
        <taxon>Poales</taxon>
        <taxon>Poaceae</taxon>
        <taxon>BOP clade</taxon>
        <taxon>Pooideae</taxon>
        <taxon>Stipodae</taxon>
        <taxon>Brachypodieae</taxon>
        <taxon>Brachypodium</taxon>
    </lineage>
</organism>
<dbReference type="HOGENOM" id="CLU_1663180_0_0_1"/>
<dbReference type="PANTHER" id="PTHR32116:SF105">
    <property type="entry name" value="HEXOSYLTRANSFERASE"/>
    <property type="match status" value="1"/>
</dbReference>
<dbReference type="EMBL" id="CM000884">
    <property type="protein sequence ID" value="KQJ82958.1"/>
    <property type="molecule type" value="Genomic_DNA"/>
</dbReference>
<evidence type="ECO:0000313" key="2">
    <source>
        <dbReference type="EnsemblPlants" id="KQJ82958"/>
    </source>
</evidence>
<dbReference type="AlphaFoldDB" id="I1IYG3"/>
<dbReference type="PANTHER" id="PTHR32116">
    <property type="entry name" value="GALACTURONOSYLTRANSFERASE 4-RELATED"/>
    <property type="match status" value="1"/>
</dbReference>
<dbReference type="Gramene" id="KQJ82958">
    <property type="protein sequence ID" value="KQJ82958"/>
    <property type="gene ID" value="BRADI_5g12290v3"/>
</dbReference>
<dbReference type="OrthoDB" id="411524at2759"/>
<dbReference type="Proteomes" id="UP000008810">
    <property type="component" value="Chromosome 5"/>
</dbReference>
<protein>
    <submittedName>
        <fullName evidence="1 2">Uncharacterized protein</fullName>
    </submittedName>
</protein>
<keyword evidence="3" id="KW-1185">Reference proteome</keyword>
<proteinExistence type="predicted"/>
<dbReference type="InterPro" id="IPR029993">
    <property type="entry name" value="GAUT"/>
</dbReference>